<dbReference type="NCBIfam" id="TIGR04247">
    <property type="entry name" value="NosD_copper_fam"/>
    <property type="match status" value="1"/>
</dbReference>
<keyword evidence="1" id="KW-0732">Signal</keyword>
<gene>
    <name evidence="3" type="primary">nosD</name>
    <name evidence="3" type="ORF">L2740_17295</name>
</gene>
<proteinExistence type="predicted"/>
<dbReference type="InterPro" id="IPR011050">
    <property type="entry name" value="Pectin_lyase_fold/virulence"/>
</dbReference>
<dbReference type="InterPro" id="IPR012334">
    <property type="entry name" value="Pectin_lyas_fold"/>
</dbReference>
<dbReference type="SMART" id="SM00722">
    <property type="entry name" value="CASH"/>
    <property type="match status" value="2"/>
</dbReference>
<dbReference type="Proteomes" id="UP001139293">
    <property type="component" value="Unassembled WGS sequence"/>
</dbReference>
<accession>A0A9X1ZLW0</accession>
<dbReference type="RefSeq" id="WP_248951325.1">
    <property type="nucleotide sequence ID" value="NZ_JAKILB010000013.1"/>
</dbReference>
<evidence type="ECO:0000313" key="3">
    <source>
        <dbReference type="EMBL" id="MCL1140293.1"/>
    </source>
</evidence>
<comment type="caution">
    <text evidence="3">The sequence shown here is derived from an EMBL/GenBank/DDBJ whole genome shotgun (WGS) entry which is preliminary data.</text>
</comment>
<dbReference type="AlphaFoldDB" id="A0A9X1ZLW0"/>
<feature type="signal peptide" evidence="1">
    <location>
        <begin position="1"/>
        <end position="33"/>
    </location>
</feature>
<name>A0A9X1ZLW0_9GAMM</name>
<dbReference type="InterPro" id="IPR026464">
    <property type="entry name" value="NosD_copper_fam"/>
</dbReference>
<dbReference type="SUPFAM" id="SSF51126">
    <property type="entry name" value="Pectin lyase-like"/>
    <property type="match status" value="1"/>
</dbReference>
<dbReference type="InterPro" id="IPR006633">
    <property type="entry name" value="Carb-bd_sugar_hydrolysis-dom"/>
</dbReference>
<dbReference type="EMBL" id="JAKILB010000013">
    <property type="protein sequence ID" value="MCL1140293.1"/>
    <property type="molecule type" value="Genomic_DNA"/>
</dbReference>
<dbReference type="SMART" id="SM00710">
    <property type="entry name" value="PbH1"/>
    <property type="match status" value="8"/>
</dbReference>
<organism evidence="3 4">
    <name type="scientific">Shewanella pneumatophori</name>
    <dbReference type="NCBI Taxonomy" id="314092"/>
    <lineage>
        <taxon>Bacteria</taxon>
        <taxon>Pseudomonadati</taxon>
        <taxon>Pseudomonadota</taxon>
        <taxon>Gammaproteobacteria</taxon>
        <taxon>Alteromonadales</taxon>
        <taxon>Shewanellaceae</taxon>
        <taxon>Shewanella</taxon>
    </lineage>
</organism>
<dbReference type="InterPro" id="IPR022441">
    <property type="entry name" value="Para_beta_helix_rpt-2"/>
</dbReference>
<keyword evidence="4" id="KW-1185">Reference proteome</keyword>
<feature type="domain" description="Carbohydrate-binding/sugar hydrolysis" evidence="2">
    <location>
        <begin position="205"/>
        <end position="377"/>
    </location>
</feature>
<protein>
    <submittedName>
        <fullName evidence="3">Nitrous oxide reductase family maturation protein NosD</fullName>
    </submittedName>
</protein>
<dbReference type="Pfam" id="PF05048">
    <property type="entry name" value="NosD"/>
    <property type="match status" value="1"/>
</dbReference>
<sequence length="435" mass="47609">MKRVTHSPMFPLINCPVKCIAALTLLFSPLSLAANYSVTNSDALKAQLSQVAAGDTITLKAGVYLGNFEVPQAIHLTGEKGAIIDAQGGGIALSIHSSDTKISNLQIQNWGADLYELNAGILVKDNANSVRIEGCRLTGDGFGIYSENSHKITVANNVISGNPQLFKLDRGDGVYLKGVDAPVIFDNHISNVRDGVYLETSTNSLVFNNRFHSQQYGIHYMYTKYDEAYGNEVDNVDGGYAIMSSHFVNLHQNQASNALDFGVLLNISNHSIVSNNRISLAHNPQGKPELGNEGKGIFIYGARDNEITHNLFATSDIGIYMAMGGEGNKVYGNQFVNNQIQVKYVGDSLLEWSHEGKGNYWSGYMGWDANHDGIADAPYRPNDSLDKLFWLYPEAEFLMNSPVVAVLRWVQSQFAFGPSTGIVDSFPLLNLERAL</sequence>
<reference evidence="3" key="1">
    <citation type="submission" date="2022-01" db="EMBL/GenBank/DDBJ databases">
        <title>Whole genome-based taxonomy of the Shewanellaceae.</title>
        <authorList>
            <person name="Martin-Rodriguez A.J."/>
        </authorList>
    </citation>
    <scope>NUCLEOTIDE SEQUENCE</scope>
    <source>
        <strain evidence="3">KCTC 23973</strain>
    </source>
</reference>
<feature type="domain" description="Carbohydrate-binding/sugar hydrolysis" evidence="2">
    <location>
        <begin position="51"/>
        <end position="199"/>
    </location>
</feature>
<dbReference type="InterPro" id="IPR007742">
    <property type="entry name" value="NosD_dom"/>
</dbReference>
<dbReference type="InterPro" id="IPR006626">
    <property type="entry name" value="PbH1"/>
</dbReference>
<dbReference type="Gene3D" id="2.160.20.10">
    <property type="entry name" value="Single-stranded right-handed beta-helix, Pectin lyase-like"/>
    <property type="match status" value="2"/>
</dbReference>
<evidence type="ECO:0000256" key="1">
    <source>
        <dbReference type="SAM" id="SignalP"/>
    </source>
</evidence>
<evidence type="ECO:0000259" key="2">
    <source>
        <dbReference type="SMART" id="SM00722"/>
    </source>
</evidence>
<dbReference type="NCBIfam" id="TIGR03804">
    <property type="entry name" value="para_beta_helix"/>
    <property type="match status" value="3"/>
</dbReference>
<feature type="chain" id="PRO_5040739378" evidence="1">
    <location>
        <begin position="34"/>
        <end position="435"/>
    </location>
</feature>
<evidence type="ECO:0000313" key="4">
    <source>
        <dbReference type="Proteomes" id="UP001139293"/>
    </source>
</evidence>